<reference evidence="2 3" key="1">
    <citation type="submission" date="2019-03" db="EMBL/GenBank/DDBJ databases">
        <title>Genomic Encyclopedia of Type Strains, Phase IV (KMG-IV): sequencing the most valuable type-strain genomes for metagenomic binning, comparative biology and taxonomic classification.</title>
        <authorList>
            <person name="Goeker M."/>
        </authorList>
    </citation>
    <scope>NUCLEOTIDE SEQUENCE [LARGE SCALE GENOMIC DNA]</scope>
    <source>
        <strain evidence="2 3">DSM 29487</strain>
    </source>
</reference>
<feature type="transmembrane region" description="Helical" evidence="1">
    <location>
        <begin position="170"/>
        <end position="190"/>
    </location>
</feature>
<dbReference type="EMBL" id="SMCQ01000020">
    <property type="protein sequence ID" value="TCV94503.1"/>
    <property type="molecule type" value="Genomic_DNA"/>
</dbReference>
<keyword evidence="1" id="KW-0472">Membrane</keyword>
<evidence type="ECO:0000313" key="2">
    <source>
        <dbReference type="EMBL" id="TCV94503.1"/>
    </source>
</evidence>
<gene>
    <name evidence="2" type="ORF">EDD60_12033</name>
</gene>
<dbReference type="AlphaFoldDB" id="A0A4R3YTN5"/>
<dbReference type="Pfam" id="PF19478">
    <property type="entry name" value="TrbL_2"/>
    <property type="match status" value="1"/>
</dbReference>
<comment type="caution">
    <text evidence="2">The sequence shown here is derived from an EMBL/GenBank/DDBJ whole genome shotgun (WGS) entry which is preliminary data.</text>
</comment>
<feature type="transmembrane region" description="Helical" evidence="1">
    <location>
        <begin position="117"/>
        <end position="135"/>
    </location>
</feature>
<accession>A0A4R3YTN5</accession>
<protein>
    <recommendedName>
        <fullName evidence="4">TrbL/VirB6 plasmid conjugal transfer protein</fullName>
    </recommendedName>
</protein>
<dbReference type="InterPro" id="IPR045798">
    <property type="entry name" value="TrbL_Firmicutes"/>
</dbReference>
<keyword evidence="3" id="KW-1185">Reference proteome</keyword>
<feature type="transmembrane region" description="Helical" evidence="1">
    <location>
        <begin position="47"/>
        <end position="69"/>
    </location>
</feature>
<evidence type="ECO:0008006" key="4">
    <source>
        <dbReference type="Google" id="ProtNLM"/>
    </source>
</evidence>
<feature type="transmembrane region" description="Helical" evidence="1">
    <location>
        <begin position="6"/>
        <end position="27"/>
    </location>
</feature>
<feature type="transmembrane region" description="Helical" evidence="1">
    <location>
        <begin position="202"/>
        <end position="219"/>
    </location>
</feature>
<sequence length="232" mass="25835">MIQNLSETVVIPIAGIILTFVLVYELIQMILEKNNMHDFDTFNIFKWIFKTFVATYLLTNCFTIVMAVFDVAQHVVNQSSGVINGSMDVTAALADLETQLEAMGMWELIGLWLETNIINLCMWVLSIVIFVIVYGRMIEIYLTVSLAPIPFSTMANREWGQMGTNYLRSLFALGFQGFLIMVCVAIYAALVQSIPSSGDIHGAIWGTAGYTVLLAFALFKTGSLSKSIFNSH</sequence>
<organism evidence="2 3">
    <name type="scientific">Longibaculum muris</name>
    <dbReference type="NCBI Taxonomy" id="1796628"/>
    <lineage>
        <taxon>Bacteria</taxon>
        <taxon>Bacillati</taxon>
        <taxon>Bacillota</taxon>
        <taxon>Erysipelotrichia</taxon>
        <taxon>Erysipelotrichales</taxon>
        <taxon>Coprobacillaceae</taxon>
        <taxon>Longibaculum</taxon>
    </lineage>
</organism>
<proteinExistence type="predicted"/>
<dbReference type="Proteomes" id="UP000295515">
    <property type="component" value="Unassembled WGS sequence"/>
</dbReference>
<evidence type="ECO:0000313" key="3">
    <source>
        <dbReference type="Proteomes" id="UP000295515"/>
    </source>
</evidence>
<keyword evidence="1" id="KW-1133">Transmembrane helix</keyword>
<keyword evidence="1" id="KW-0812">Transmembrane</keyword>
<evidence type="ECO:0000256" key="1">
    <source>
        <dbReference type="SAM" id="Phobius"/>
    </source>
</evidence>
<name>A0A4R3YTN5_9FIRM</name>